<dbReference type="AlphaFoldDB" id="A0A0V1M1E7"/>
<protein>
    <submittedName>
        <fullName evidence="1">Uncharacterized protein</fullName>
    </submittedName>
</protein>
<dbReference type="PANTHER" id="PTHR47331">
    <property type="entry name" value="PHD-TYPE DOMAIN-CONTAINING PROTEIN"/>
    <property type="match status" value="1"/>
</dbReference>
<comment type="caution">
    <text evidence="1">The sequence shown here is derived from an EMBL/GenBank/DDBJ whole genome shotgun (WGS) entry which is preliminary data.</text>
</comment>
<evidence type="ECO:0000313" key="1">
    <source>
        <dbReference type="EMBL" id="KRZ65668.1"/>
    </source>
</evidence>
<keyword evidence="3" id="KW-1185">Reference proteome</keyword>
<proteinExistence type="predicted"/>
<sequence length="249" mass="28293">MHDKLNGHLLERMATVKGTGGTRCTSAMARRVPVSLRVLGVRIHRYPAPGRKKTTQDTISCQFLDTLTHDGSRYSVGLLWKPGVVRLPDNYAFAEQRSLRKDLAKQREYTAVIEEYLRKGWAEEVTTQCGQPGKTRYLPHHAVYKIADGKTKCREVFDRSAKYADGSKPQADLVSILLRLGQYRIAAQADVEKMYLQVGLRAEDRDACRFLWRTAYQMLPREGSDLPECASGWRAHLTLQLRSLRGTQN</sequence>
<dbReference type="InterPro" id="IPR043502">
    <property type="entry name" value="DNA/RNA_pol_sf"/>
</dbReference>
<dbReference type="STRING" id="268474.A0A0V1M1E7"/>
<accession>A0A0V1M1E7</accession>
<dbReference type="EMBL" id="JYDO01000311">
    <property type="protein sequence ID" value="KRZ65668.1"/>
    <property type="molecule type" value="Genomic_DNA"/>
</dbReference>
<organism evidence="1 3">
    <name type="scientific">Trichinella papuae</name>
    <dbReference type="NCBI Taxonomy" id="268474"/>
    <lineage>
        <taxon>Eukaryota</taxon>
        <taxon>Metazoa</taxon>
        <taxon>Ecdysozoa</taxon>
        <taxon>Nematoda</taxon>
        <taxon>Enoplea</taxon>
        <taxon>Dorylaimia</taxon>
        <taxon>Trichinellida</taxon>
        <taxon>Trichinellidae</taxon>
        <taxon>Trichinella</taxon>
    </lineage>
</organism>
<gene>
    <name evidence="1" type="ORF">T10_3762</name>
    <name evidence="2" type="ORF">T10_9587</name>
</gene>
<evidence type="ECO:0000313" key="2">
    <source>
        <dbReference type="EMBL" id="KRZ75228.1"/>
    </source>
</evidence>
<name>A0A0V1M1E7_9BILA</name>
<dbReference type="PANTHER" id="PTHR47331:SF1">
    <property type="entry name" value="GAG-LIKE PROTEIN"/>
    <property type="match status" value="1"/>
</dbReference>
<dbReference type="SUPFAM" id="SSF56672">
    <property type="entry name" value="DNA/RNA polymerases"/>
    <property type="match status" value="1"/>
</dbReference>
<dbReference type="Proteomes" id="UP000054843">
    <property type="component" value="Unassembled WGS sequence"/>
</dbReference>
<evidence type="ECO:0000313" key="3">
    <source>
        <dbReference type="Proteomes" id="UP000054843"/>
    </source>
</evidence>
<reference evidence="1 3" key="1">
    <citation type="submission" date="2015-01" db="EMBL/GenBank/DDBJ databases">
        <title>Evolution of Trichinella species and genotypes.</title>
        <authorList>
            <person name="Korhonen P.K."/>
            <person name="Edoardo P."/>
            <person name="Giuseppe L.R."/>
            <person name="Gasser R.B."/>
        </authorList>
    </citation>
    <scope>NUCLEOTIDE SEQUENCE [LARGE SCALE GENOMIC DNA]</scope>
    <source>
        <strain evidence="1">ISS1980</strain>
    </source>
</reference>
<dbReference type="EMBL" id="JYDO01000041">
    <property type="protein sequence ID" value="KRZ75228.1"/>
    <property type="molecule type" value="Genomic_DNA"/>
</dbReference>
<dbReference type="OrthoDB" id="5920525at2759"/>